<sequence length="616" mass="68916">MDIKNKSLDELKLLCEDIRKRILDVVSHNGGHLSSNIGAVELIVAMHYVFDAKKDPFIFDVSHQSYTHKLLTKRWDEFSTIRQFRGLSGYTKPSESEFDYFIAGHSSTSISLLVGAAKAIKLKNEDRLPIALIGDGAMSAGMVYEALNELGDRKYPCVIILNDNEMSISKPIGALSKYLSQKMAEPLYMNFRNFIKDFVSKNLPDSASYLAKRFEESLKLITPGLLFEELGLKYIGPVDGHNLEALIKTLKTAKKLNKPVVVHAQTLKGKGYNYAEGFDAKWHGVSPFDLKSGKSFKKTGKKSATAIYSLNLLNLAKKYDNIVGVTAAMPTGTGMDALIEAFPERFWDVAIAEQHAVTSMAAMAKEGFKPYITIYSTFMQRAYDQVIHDCAIMNLNVVIAMDRAGIVGEDGETHQGAFDISFLNAVPNITMISPRDEASFKEILEYSYGHKGVLAIRYPRGSFILDNEFKPCEIKLGKGEILIDKKANISFLGYGNAVGKAYKVLKSLDDEINLIDLIFAKPIDEELLLDLANYSKVWYIFSDSAKKGGLLEIISTFLQEKEIFDVRIKSFEYDDVFITHGNTNLVEDSLGISVDKIKNFIQKDKILHNKPNLKNF</sequence>
<organism evidence="12 13">
    <name type="scientific">Campylobacter ureolyticus</name>
    <dbReference type="NCBI Taxonomy" id="827"/>
    <lineage>
        <taxon>Bacteria</taxon>
        <taxon>Pseudomonadati</taxon>
        <taxon>Campylobacterota</taxon>
        <taxon>Epsilonproteobacteria</taxon>
        <taxon>Campylobacterales</taxon>
        <taxon>Campylobacteraceae</taxon>
        <taxon>Campylobacter</taxon>
    </lineage>
</organism>
<dbReference type="HAMAP" id="MF_00315">
    <property type="entry name" value="DXP_synth"/>
    <property type="match status" value="1"/>
</dbReference>
<dbReference type="Pfam" id="PF02779">
    <property type="entry name" value="Transket_pyr"/>
    <property type="match status" value="1"/>
</dbReference>
<comment type="similarity">
    <text evidence="2 10">Belongs to the transketolase family. DXPS subfamily.</text>
</comment>
<comment type="subunit">
    <text evidence="3 10">Homodimer.</text>
</comment>
<evidence type="ECO:0000256" key="10">
    <source>
        <dbReference type="HAMAP-Rule" id="MF_00315"/>
    </source>
</evidence>
<dbReference type="AlphaFoldDB" id="A0A2I1NAY8"/>
<comment type="function">
    <text evidence="10">Catalyzes the acyloin condensation reaction between C atoms 2 and 3 of pyruvate and glyceraldehyde 3-phosphate to yield 1-deoxy-D-xylulose-5-phosphate (DXP).</text>
</comment>
<protein>
    <recommendedName>
        <fullName evidence="10">1-deoxy-D-xylulose-5-phosphate synthase</fullName>
        <ecNumber evidence="10">2.2.1.7</ecNumber>
    </recommendedName>
    <alternativeName>
        <fullName evidence="10">1-deoxyxylulose-5-phosphate synthase</fullName>
        <shortName evidence="10">DXP synthase</shortName>
        <shortName evidence="10">DXPS</shortName>
    </alternativeName>
</protein>
<keyword evidence="5 10" id="KW-0479">Metal-binding</keyword>
<feature type="binding site" evidence="10">
    <location>
        <begin position="104"/>
        <end position="106"/>
    </location>
    <ligand>
        <name>thiamine diphosphate</name>
        <dbReference type="ChEBI" id="CHEBI:58937"/>
    </ligand>
</feature>
<dbReference type="PROSITE" id="PS00802">
    <property type="entry name" value="TRANSKETOLASE_2"/>
    <property type="match status" value="1"/>
</dbReference>
<keyword evidence="4 10" id="KW-0808">Transferase</keyword>
<dbReference type="SUPFAM" id="SSF52518">
    <property type="entry name" value="Thiamin diphosphate-binding fold (THDP-binding)"/>
    <property type="match status" value="2"/>
</dbReference>
<evidence type="ECO:0000256" key="5">
    <source>
        <dbReference type="ARBA" id="ARBA00022723"/>
    </source>
</evidence>
<keyword evidence="8 10" id="KW-0786">Thiamine pyrophosphate</keyword>
<dbReference type="GO" id="GO:0016114">
    <property type="term" value="P:terpenoid biosynthetic process"/>
    <property type="evidence" value="ECO:0007669"/>
    <property type="project" value="UniProtKB-UniRule"/>
</dbReference>
<proteinExistence type="inferred from homology"/>
<dbReference type="NCBIfam" id="TIGR00204">
    <property type="entry name" value="dxs"/>
    <property type="match status" value="1"/>
</dbReference>
<dbReference type="RefSeq" id="WP_101637114.1">
    <property type="nucleotide sequence ID" value="NZ_PKHU01000003.1"/>
</dbReference>
<evidence type="ECO:0000256" key="7">
    <source>
        <dbReference type="ARBA" id="ARBA00022977"/>
    </source>
</evidence>
<dbReference type="Pfam" id="PF02780">
    <property type="entry name" value="Transketolase_C"/>
    <property type="match status" value="1"/>
</dbReference>
<keyword evidence="6 10" id="KW-0460">Magnesium</keyword>
<dbReference type="GO" id="GO:0009228">
    <property type="term" value="P:thiamine biosynthetic process"/>
    <property type="evidence" value="ECO:0007669"/>
    <property type="project" value="UniProtKB-UniRule"/>
</dbReference>
<dbReference type="GO" id="GO:0030976">
    <property type="term" value="F:thiamine pyrophosphate binding"/>
    <property type="evidence" value="ECO:0007669"/>
    <property type="project" value="UniProtKB-UniRule"/>
</dbReference>
<reference evidence="12 13" key="1">
    <citation type="submission" date="2017-12" db="EMBL/GenBank/DDBJ databases">
        <title>Phylogenetic diversity of female urinary microbiome.</title>
        <authorList>
            <person name="Thomas-White K."/>
            <person name="Wolfe A.J."/>
        </authorList>
    </citation>
    <scope>NUCLEOTIDE SEQUENCE [LARGE SCALE GENOMIC DNA]</scope>
    <source>
        <strain evidence="12 13">UMB0112</strain>
    </source>
</reference>
<evidence type="ECO:0000256" key="9">
    <source>
        <dbReference type="ARBA" id="ARBA00023229"/>
    </source>
</evidence>
<dbReference type="GO" id="GO:0000287">
    <property type="term" value="F:magnesium ion binding"/>
    <property type="evidence" value="ECO:0007669"/>
    <property type="project" value="UniProtKB-UniRule"/>
</dbReference>
<evidence type="ECO:0000259" key="11">
    <source>
        <dbReference type="SMART" id="SM00861"/>
    </source>
</evidence>
<evidence type="ECO:0000313" key="12">
    <source>
        <dbReference type="EMBL" id="PKZ29550.1"/>
    </source>
</evidence>
<dbReference type="GO" id="GO:0008661">
    <property type="term" value="F:1-deoxy-D-xylulose-5-phosphate synthase activity"/>
    <property type="evidence" value="ECO:0007669"/>
    <property type="project" value="UniProtKB-UniRule"/>
</dbReference>
<dbReference type="Proteomes" id="UP000234639">
    <property type="component" value="Unassembled WGS sequence"/>
</dbReference>
<accession>A0A2I1NAY8</accession>
<dbReference type="UniPathway" id="UPA00064">
    <property type="reaction ID" value="UER00091"/>
</dbReference>
<evidence type="ECO:0000256" key="6">
    <source>
        <dbReference type="ARBA" id="ARBA00022842"/>
    </source>
</evidence>
<evidence type="ECO:0000256" key="1">
    <source>
        <dbReference type="ARBA" id="ARBA00004980"/>
    </source>
</evidence>
<gene>
    <name evidence="10" type="primary">dxs</name>
    <name evidence="12" type="ORF">CYJ41_04130</name>
</gene>
<dbReference type="EC" id="2.2.1.7" evidence="10"/>
<dbReference type="InterPro" id="IPR009014">
    <property type="entry name" value="Transketo_C/PFOR_II"/>
</dbReference>
<dbReference type="PANTHER" id="PTHR43322:SF5">
    <property type="entry name" value="1-DEOXY-D-XYLULOSE-5-PHOSPHATE SYNTHASE, CHLOROPLASTIC"/>
    <property type="match status" value="1"/>
</dbReference>
<dbReference type="EMBL" id="PKHU01000003">
    <property type="protein sequence ID" value="PKZ29550.1"/>
    <property type="molecule type" value="Genomic_DNA"/>
</dbReference>
<dbReference type="GO" id="GO:0019288">
    <property type="term" value="P:isopentenyl diphosphate biosynthetic process, methylerythritol 4-phosphate pathway"/>
    <property type="evidence" value="ECO:0007669"/>
    <property type="project" value="TreeGrafter"/>
</dbReference>
<dbReference type="Gene3D" id="3.40.50.970">
    <property type="match status" value="2"/>
</dbReference>
<feature type="binding site" evidence="10">
    <location>
        <position position="164"/>
    </location>
    <ligand>
        <name>thiamine diphosphate</name>
        <dbReference type="ChEBI" id="CHEBI:58937"/>
    </ligand>
</feature>
<feature type="binding site" evidence="10">
    <location>
        <position position="353"/>
    </location>
    <ligand>
        <name>thiamine diphosphate</name>
        <dbReference type="ChEBI" id="CHEBI:58937"/>
    </ligand>
</feature>
<feature type="binding site" evidence="10">
    <location>
        <position position="63"/>
    </location>
    <ligand>
        <name>thiamine diphosphate</name>
        <dbReference type="ChEBI" id="CHEBI:58937"/>
    </ligand>
</feature>
<feature type="binding site" evidence="10">
    <location>
        <position position="272"/>
    </location>
    <ligand>
        <name>thiamine diphosphate</name>
        <dbReference type="ChEBI" id="CHEBI:58937"/>
    </ligand>
</feature>
<dbReference type="InterPro" id="IPR033248">
    <property type="entry name" value="Transketolase_C"/>
</dbReference>
<feature type="binding site" evidence="10">
    <location>
        <begin position="136"/>
        <end position="137"/>
    </location>
    <ligand>
        <name>thiamine diphosphate</name>
        <dbReference type="ChEBI" id="CHEBI:58937"/>
    </ligand>
</feature>
<dbReference type="InterPro" id="IPR020826">
    <property type="entry name" value="Transketolase_BS"/>
</dbReference>
<dbReference type="InterPro" id="IPR005475">
    <property type="entry name" value="Transketolase-like_Pyr-bd"/>
</dbReference>
<dbReference type="NCBIfam" id="NF003933">
    <property type="entry name" value="PRK05444.2-2"/>
    <property type="match status" value="1"/>
</dbReference>
<keyword evidence="7 10" id="KW-0784">Thiamine biosynthesis</keyword>
<comment type="cofactor">
    <cofactor evidence="10">
        <name>Mg(2+)</name>
        <dbReference type="ChEBI" id="CHEBI:18420"/>
    </cofactor>
    <text evidence="10">Binds 1 Mg(2+) ion per subunit.</text>
</comment>
<dbReference type="CDD" id="cd02007">
    <property type="entry name" value="TPP_DXS"/>
    <property type="match status" value="1"/>
</dbReference>
<feature type="domain" description="Transketolase-like pyrimidine-binding" evidence="11">
    <location>
        <begin position="302"/>
        <end position="466"/>
    </location>
</feature>
<dbReference type="GO" id="GO:0005829">
    <property type="term" value="C:cytosol"/>
    <property type="evidence" value="ECO:0007669"/>
    <property type="project" value="TreeGrafter"/>
</dbReference>
<evidence type="ECO:0000256" key="3">
    <source>
        <dbReference type="ARBA" id="ARBA00011738"/>
    </source>
</evidence>
<comment type="pathway">
    <text evidence="1 10">Metabolic intermediate biosynthesis; 1-deoxy-D-xylulose 5-phosphate biosynthesis; 1-deoxy-D-xylulose 5-phosphate from D-glyceraldehyde 3-phosphate and pyruvate: step 1/1.</text>
</comment>
<feature type="binding site" evidence="10">
    <location>
        <position position="164"/>
    </location>
    <ligand>
        <name>Mg(2+)</name>
        <dbReference type="ChEBI" id="CHEBI:18420"/>
    </ligand>
</feature>
<evidence type="ECO:0000256" key="4">
    <source>
        <dbReference type="ARBA" id="ARBA00022679"/>
    </source>
</evidence>
<dbReference type="PANTHER" id="PTHR43322">
    <property type="entry name" value="1-D-DEOXYXYLULOSE 5-PHOSPHATE SYNTHASE-RELATED"/>
    <property type="match status" value="1"/>
</dbReference>
<dbReference type="Pfam" id="PF13292">
    <property type="entry name" value="DXP_synthase_N"/>
    <property type="match status" value="1"/>
</dbReference>
<evidence type="ECO:0000313" key="13">
    <source>
        <dbReference type="Proteomes" id="UP000234639"/>
    </source>
</evidence>
<dbReference type="SUPFAM" id="SSF52922">
    <property type="entry name" value="TK C-terminal domain-like"/>
    <property type="match status" value="1"/>
</dbReference>
<comment type="catalytic activity">
    <reaction evidence="10">
        <text>D-glyceraldehyde 3-phosphate + pyruvate + H(+) = 1-deoxy-D-xylulose 5-phosphate + CO2</text>
        <dbReference type="Rhea" id="RHEA:12605"/>
        <dbReference type="ChEBI" id="CHEBI:15361"/>
        <dbReference type="ChEBI" id="CHEBI:15378"/>
        <dbReference type="ChEBI" id="CHEBI:16526"/>
        <dbReference type="ChEBI" id="CHEBI:57792"/>
        <dbReference type="ChEBI" id="CHEBI:59776"/>
        <dbReference type="EC" id="2.2.1.7"/>
    </reaction>
</comment>
<dbReference type="InterPro" id="IPR005477">
    <property type="entry name" value="Dxylulose-5-P_synthase"/>
</dbReference>
<feature type="binding site" evidence="10">
    <location>
        <position position="135"/>
    </location>
    <ligand>
        <name>Mg(2+)</name>
        <dbReference type="ChEBI" id="CHEBI:18420"/>
    </ligand>
</feature>
<dbReference type="PROSITE" id="PS00801">
    <property type="entry name" value="TRANSKETOLASE_1"/>
    <property type="match status" value="1"/>
</dbReference>
<comment type="cofactor">
    <cofactor evidence="10">
        <name>thiamine diphosphate</name>
        <dbReference type="ChEBI" id="CHEBI:58937"/>
    </cofactor>
    <text evidence="10">Binds 1 thiamine pyrophosphate per subunit.</text>
</comment>
<dbReference type="SMART" id="SM00861">
    <property type="entry name" value="Transket_pyr"/>
    <property type="match status" value="1"/>
</dbReference>
<dbReference type="InterPro" id="IPR029061">
    <property type="entry name" value="THDP-binding"/>
</dbReference>
<comment type="caution">
    <text evidence="12">The sequence shown here is derived from an EMBL/GenBank/DDBJ whole genome shotgun (WGS) entry which is preliminary data.</text>
</comment>
<dbReference type="Gene3D" id="3.40.50.920">
    <property type="match status" value="1"/>
</dbReference>
<dbReference type="CDD" id="cd07033">
    <property type="entry name" value="TPP_PYR_DXS_TK_like"/>
    <property type="match status" value="1"/>
</dbReference>
<dbReference type="InterPro" id="IPR049557">
    <property type="entry name" value="Transketolase_CS"/>
</dbReference>
<evidence type="ECO:0000256" key="8">
    <source>
        <dbReference type="ARBA" id="ARBA00023052"/>
    </source>
</evidence>
<keyword evidence="9 10" id="KW-0414">Isoprene biosynthesis</keyword>
<evidence type="ECO:0000256" key="2">
    <source>
        <dbReference type="ARBA" id="ARBA00011081"/>
    </source>
</evidence>
<name>A0A2I1NAY8_9BACT</name>